<dbReference type="InterPro" id="IPR035906">
    <property type="entry name" value="MetI-like_sf"/>
</dbReference>
<dbReference type="SUPFAM" id="SSF161098">
    <property type="entry name" value="MetI-like"/>
    <property type="match status" value="1"/>
</dbReference>
<keyword evidence="5 7" id="KW-1133">Transmembrane helix</keyword>
<dbReference type="GO" id="GO:0055085">
    <property type="term" value="P:transmembrane transport"/>
    <property type="evidence" value="ECO:0007669"/>
    <property type="project" value="InterPro"/>
</dbReference>
<evidence type="ECO:0000259" key="8">
    <source>
        <dbReference type="PROSITE" id="PS50928"/>
    </source>
</evidence>
<keyword evidence="10" id="KW-1185">Reference proteome</keyword>
<evidence type="ECO:0000256" key="2">
    <source>
        <dbReference type="ARBA" id="ARBA00022448"/>
    </source>
</evidence>
<dbReference type="Gene3D" id="1.10.3720.10">
    <property type="entry name" value="MetI-like"/>
    <property type="match status" value="1"/>
</dbReference>
<feature type="domain" description="ABC transmembrane type-1" evidence="8">
    <location>
        <begin position="73"/>
        <end position="263"/>
    </location>
</feature>
<gene>
    <name evidence="9" type="ORF">SAMN04488099_103120</name>
</gene>
<dbReference type="PROSITE" id="PS50928">
    <property type="entry name" value="ABC_TM1"/>
    <property type="match status" value="1"/>
</dbReference>
<organism evidence="9 10">
    <name type="scientific">Alkalibacterium pelagium</name>
    <dbReference type="NCBI Taxonomy" id="426702"/>
    <lineage>
        <taxon>Bacteria</taxon>
        <taxon>Bacillati</taxon>
        <taxon>Bacillota</taxon>
        <taxon>Bacilli</taxon>
        <taxon>Lactobacillales</taxon>
        <taxon>Carnobacteriaceae</taxon>
        <taxon>Alkalibacterium</taxon>
    </lineage>
</organism>
<dbReference type="CDD" id="cd06261">
    <property type="entry name" value="TM_PBP2"/>
    <property type="match status" value="1"/>
</dbReference>
<dbReference type="AlphaFoldDB" id="A0A1H7HM11"/>
<feature type="transmembrane region" description="Helical" evidence="7">
    <location>
        <begin position="183"/>
        <end position="208"/>
    </location>
</feature>
<dbReference type="STRING" id="426702.SAMN04488099_103120"/>
<evidence type="ECO:0000256" key="6">
    <source>
        <dbReference type="ARBA" id="ARBA00023136"/>
    </source>
</evidence>
<keyword evidence="2 7" id="KW-0813">Transport</keyword>
<evidence type="ECO:0000256" key="4">
    <source>
        <dbReference type="ARBA" id="ARBA00022692"/>
    </source>
</evidence>
<keyword evidence="4 7" id="KW-0812">Transmembrane</keyword>
<feature type="transmembrane region" description="Helical" evidence="7">
    <location>
        <begin position="141"/>
        <end position="162"/>
    </location>
</feature>
<feature type="transmembrane region" description="Helical" evidence="7">
    <location>
        <begin position="69"/>
        <end position="96"/>
    </location>
</feature>
<dbReference type="InterPro" id="IPR000515">
    <property type="entry name" value="MetI-like"/>
</dbReference>
<comment type="similarity">
    <text evidence="7">Belongs to the binding-protein-dependent transport system permease family.</text>
</comment>
<keyword evidence="3" id="KW-1003">Cell membrane</keyword>
<evidence type="ECO:0000313" key="10">
    <source>
        <dbReference type="Proteomes" id="UP000199081"/>
    </source>
</evidence>
<name>A0A1H7HM11_9LACT</name>
<sequence length="277" mass="30771">MKQSKAQKVILIIIATLIAAVFIFPLLWMFFTSFKGMAESISSARLLPRNWTANNFIELFTVDTANAPIIRWLLNTAFISFGGTALVVITNTLAAYSIARLNLPAKRLFMFIIVASMTIPGIVIVFPRYFNFRDIGLLDTFAPLILPYAASTLGVFLIYSFLRNFPRDLEEAAYIDGANQLQILRHVIFPSIKPVIATLSVITFILIYNDFLWPLLVTNSAEMRTVTVGLANLVQGANFVNPGKMMASTLIATVPALVIFIFANRYFVKGVNSTGLK</sequence>
<keyword evidence="9" id="KW-0762">Sugar transport</keyword>
<keyword evidence="6 7" id="KW-0472">Membrane</keyword>
<dbReference type="OrthoDB" id="9771544at2"/>
<dbReference type="EMBL" id="FNZU01000003">
    <property type="protein sequence ID" value="SEK51364.1"/>
    <property type="molecule type" value="Genomic_DNA"/>
</dbReference>
<dbReference type="Pfam" id="PF00528">
    <property type="entry name" value="BPD_transp_1"/>
    <property type="match status" value="1"/>
</dbReference>
<accession>A0A1H7HM11</accession>
<evidence type="ECO:0000256" key="3">
    <source>
        <dbReference type="ARBA" id="ARBA00022475"/>
    </source>
</evidence>
<protein>
    <submittedName>
        <fullName evidence="9">Multiple sugar transport system permease protein</fullName>
    </submittedName>
</protein>
<evidence type="ECO:0000313" key="9">
    <source>
        <dbReference type="EMBL" id="SEK51364.1"/>
    </source>
</evidence>
<proteinExistence type="inferred from homology"/>
<dbReference type="GO" id="GO:0005886">
    <property type="term" value="C:plasma membrane"/>
    <property type="evidence" value="ECO:0007669"/>
    <property type="project" value="UniProtKB-SubCell"/>
</dbReference>
<feature type="transmembrane region" description="Helical" evidence="7">
    <location>
        <begin position="9"/>
        <end position="31"/>
    </location>
</feature>
<reference evidence="10" key="1">
    <citation type="submission" date="2016-10" db="EMBL/GenBank/DDBJ databases">
        <authorList>
            <person name="Varghese N."/>
            <person name="Submissions S."/>
        </authorList>
    </citation>
    <scope>NUCLEOTIDE SEQUENCE [LARGE SCALE GENOMIC DNA]</scope>
    <source>
        <strain evidence="10">DSM 19183</strain>
    </source>
</reference>
<comment type="subcellular location">
    <subcellularLocation>
        <location evidence="1 7">Cell membrane</location>
        <topology evidence="1 7">Multi-pass membrane protein</topology>
    </subcellularLocation>
</comment>
<feature type="transmembrane region" description="Helical" evidence="7">
    <location>
        <begin position="245"/>
        <end position="268"/>
    </location>
</feature>
<evidence type="ECO:0000256" key="5">
    <source>
        <dbReference type="ARBA" id="ARBA00022989"/>
    </source>
</evidence>
<evidence type="ECO:0000256" key="7">
    <source>
        <dbReference type="RuleBase" id="RU363032"/>
    </source>
</evidence>
<dbReference type="Proteomes" id="UP000199081">
    <property type="component" value="Unassembled WGS sequence"/>
</dbReference>
<evidence type="ECO:0000256" key="1">
    <source>
        <dbReference type="ARBA" id="ARBA00004651"/>
    </source>
</evidence>
<dbReference type="RefSeq" id="WP_091479258.1">
    <property type="nucleotide sequence ID" value="NZ_BJYC01000007.1"/>
</dbReference>
<dbReference type="PANTHER" id="PTHR43744:SF8">
    <property type="entry name" value="SN-GLYCEROL-3-PHOSPHATE TRANSPORT SYSTEM PERMEASE PROTEIN UGPE"/>
    <property type="match status" value="1"/>
</dbReference>
<feature type="transmembrane region" description="Helical" evidence="7">
    <location>
        <begin position="108"/>
        <end position="129"/>
    </location>
</feature>
<dbReference type="PANTHER" id="PTHR43744">
    <property type="entry name" value="ABC TRANSPORTER PERMEASE PROTEIN MG189-RELATED-RELATED"/>
    <property type="match status" value="1"/>
</dbReference>